<feature type="transmembrane region" description="Helical" evidence="1">
    <location>
        <begin position="163"/>
        <end position="187"/>
    </location>
</feature>
<feature type="transmembrane region" description="Helical" evidence="1">
    <location>
        <begin position="272"/>
        <end position="290"/>
    </location>
</feature>
<keyword evidence="3" id="KW-1185">Reference proteome</keyword>
<evidence type="ECO:0008006" key="4">
    <source>
        <dbReference type="Google" id="ProtNLM"/>
    </source>
</evidence>
<accession>A0A1Y6FVK1</accession>
<reference evidence="3" key="1">
    <citation type="submission" date="2017-04" db="EMBL/GenBank/DDBJ databases">
        <authorList>
            <person name="Varghese N."/>
            <person name="Submissions S."/>
        </authorList>
    </citation>
    <scope>NUCLEOTIDE SEQUENCE [LARGE SCALE GENOMIC DNA]</scope>
    <source>
        <strain evidence="3">UI2</strain>
    </source>
</reference>
<feature type="transmembrane region" description="Helical" evidence="1">
    <location>
        <begin position="121"/>
        <end position="143"/>
    </location>
</feature>
<keyword evidence="1" id="KW-1133">Transmembrane helix</keyword>
<feature type="transmembrane region" description="Helical" evidence="1">
    <location>
        <begin position="247"/>
        <end position="265"/>
    </location>
</feature>
<organism evidence="2 3">
    <name type="scientific">Sphingopyxis terrae subsp. ummariensis</name>
    <dbReference type="NCBI Taxonomy" id="429001"/>
    <lineage>
        <taxon>Bacteria</taxon>
        <taxon>Pseudomonadati</taxon>
        <taxon>Pseudomonadota</taxon>
        <taxon>Alphaproteobacteria</taxon>
        <taxon>Sphingomonadales</taxon>
        <taxon>Sphingomonadaceae</taxon>
        <taxon>Sphingopyxis</taxon>
    </lineage>
</organism>
<name>A0A1Y6FVK1_9SPHN</name>
<dbReference type="RefSeq" id="WP_021319133.1">
    <property type="nucleotide sequence ID" value="NZ_FXWL01000005.1"/>
</dbReference>
<keyword evidence="1" id="KW-0812">Transmembrane</keyword>
<dbReference type="GeneID" id="303003341"/>
<evidence type="ECO:0000313" key="2">
    <source>
        <dbReference type="EMBL" id="SMQ79484.1"/>
    </source>
</evidence>
<evidence type="ECO:0000256" key="1">
    <source>
        <dbReference type="SAM" id="Phobius"/>
    </source>
</evidence>
<protein>
    <recommendedName>
        <fullName evidence="4">EpsG family protein</fullName>
    </recommendedName>
</protein>
<feature type="transmembrane region" description="Helical" evidence="1">
    <location>
        <begin position="208"/>
        <end position="227"/>
    </location>
</feature>
<sequence length="335" mass="37963">MMTLTQHDIRLPMVRQASVLPPFGRLPQASVVKRLLLALFSVGVGYVLASFLVVIDQQDAFQYRLNLQTGAYDAHRDPSLFAWLVRTLVEQFPQSDPFIIIGAFTCASYLYLGFRSKAHWYRIAAFLLLLILPLMGFNYTQVIRQGAANAFVLHALFASSLPVAGILMLLGVMLHMTYAPFAAVVLLRMIFFRKERQSDGASGYAEIWYDRIVIVVMIASWALLTYYQEVLFPEDRIAGYITYEADIIKRFLASSAMIFMAWLLYPKTRGPIGSFMLFATISIAIVLPFTFDFLRMQTYVMPFIIFAALMCRDNNRALVALGLCTAISLYVQPNF</sequence>
<gene>
    <name evidence="2" type="ORF">SAMN06295984_3383</name>
</gene>
<proteinExistence type="predicted"/>
<feature type="transmembrane region" description="Helical" evidence="1">
    <location>
        <begin position="97"/>
        <end position="114"/>
    </location>
</feature>
<keyword evidence="1" id="KW-0472">Membrane</keyword>
<dbReference type="EMBL" id="FXWL01000005">
    <property type="protein sequence ID" value="SMQ79484.1"/>
    <property type="molecule type" value="Genomic_DNA"/>
</dbReference>
<evidence type="ECO:0000313" key="3">
    <source>
        <dbReference type="Proteomes" id="UP000194469"/>
    </source>
</evidence>
<dbReference type="Proteomes" id="UP000194469">
    <property type="component" value="Unassembled WGS sequence"/>
</dbReference>
<feature type="transmembrane region" description="Helical" evidence="1">
    <location>
        <begin position="35"/>
        <end position="55"/>
    </location>
</feature>
<dbReference type="AlphaFoldDB" id="A0A1Y6FVK1"/>